<gene>
    <name evidence="3" type="ORF">AK812_SmicGene43972</name>
</gene>
<evidence type="ECO:0000256" key="1">
    <source>
        <dbReference type="SAM" id="MobiDB-lite"/>
    </source>
</evidence>
<name>A0A1Q9BZM8_SYMMI</name>
<keyword evidence="2" id="KW-0472">Membrane</keyword>
<dbReference type="OrthoDB" id="409725at2759"/>
<proteinExistence type="predicted"/>
<evidence type="ECO:0000256" key="2">
    <source>
        <dbReference type="SAM" id="Phobius"/>
    </source>
</evidence>
<organism evidence="3 4">
    <name type="scientific">Symbiodinium microadriaticum</name>
    <name type="common">Dinoflagellate</name>
    <name type="synonym">Zooxanthella microadriatica</name>
    <dbReference type="NCBI Taxonomy" id="2951"/>
    <lineage>
        <taxon>Eukaryota</taxon>
        <taxon>Sar</taxon>
        <taxon>Alveolata</taxon>
        <taxon>Dinophyceae</taxon>
        <taxon>Suessiales</taxon>
        <taxon>Symbiodiniaceae</taxon>
        <taxon>Symbiodinium</taxon>
    </lineage>
</organism>
<sequence length="258" mass="28321">MAMLVMIMAMTVAMTMTTTTMMLMMLMVIMMTMMMVMDDHDVIQEMTGVDEVHDSQIDGLAAAWKGSCRVDQSGQLVIDRQTFLSIMSRYVKAHMNDYMLLQGLLEMTKTKPEELRSSKLTLETLAEALNTSGENAEVRVYRHAVAKLRSASLRQSMEDSAHESVMDVVQEIVWAHKPLVSAGGDSNLSSLDFTDLVAAAMPTELRPKAGATLPPKPPKKAARSHKDGVAPESRRHAAAKATEKGCPQSQGFEEVSGE</sequence>
<feature type="transmembrane region" description="Helical" evidence="2">
    <location>
        <begin position="6"/>
        <end position="29"/>
    </location>
</feature>
<feature type="compositionally biased region" description="Basic and acidic residues" evidence="1">
    <location>
        <begin position="224"/>
        <end position="235"/>
    </location>
</feature>
<dbReference type="AlphaFoldDB" id="A0A1Q9BZM8"/>
<evidence type="ECO:0000313" key="4">
    <source>
        <dbReference type="Proteomes" id="UP000186817"/>
    </source>
</evidence>
<protein>
    <submittedName>
        <fullName evidence="3">Uncharacterized protein</fullName>
    </submittedName>
</protein>
<keyword evidence="2" id="KW-0812">Transmembrane</keyword>
<dbReference type="EMBL" id="LSRX01002128">
    <property type="protein sequence ID" value="OLP76135.1"/>
    <property type="molecule type" value="Genomic_DNA"/>
</dbReference>
<comment type="caution">
    <text evidence="3">The sequence shown here is derived from an EMBL/GenBank/DDBJ whole genome shotgun (WGS) entry which is preliminary data.</text>
</comment>
<evidence type="ECO:0000313" key="3">
    <source>
        <dbReference type="EMBL" id="OLP76135.1"/>
    </source>
</evidence>
<keyword evidence="4" id="KW-1185">Reference proteome</keyword>
<feature type="region of interest" description="Disordered" evidence="1">
    <location>
        <begin position="205"/>
        <end position="258"/>
    </location>
</feature>
<dbReference type="Proteomes" id="UP000186817">
    <property type="component" value="Unassembled WGS sequence"/>
</dbReference>
<keyword evidence="2" id="KW-1133">Transmembrane helix</keyword>
<reference evidence="3 4" key="1">
    <citation type="submission" date="2016-02" db="EMBL/GenBank/DDBJ databases">
        <title>Genome analysis of coral dinoflagellate symbionts highlights evolutionary adaptations to a symbiotic lifestyle.</title>
        <authorList>
            <person name="Aranda M."/>
            <person name="Li Y."/>
            <person name="Liew Y.J."/>
            <person name="Baumgarten S."/>
            <person name="Simakov O."/>
            <person name="Wilson M."/>
            <person name="Piel J."/>
            <person name="Ashoor H."/>
            <person name="Bougouffa S."/>
            <person name="Bajic V.B."/>
            <person name="Ryu T."/>
            <person name="Ravasi T."/>
            <person name="Bayer T."/>
            <person name="Micklem G."/>
            <person name="Kim H."/>
            <person name="Bhak J."/>
            <person name="Lajeunesse T.C."/>
            <person name="Voolstra C.R."/>
        </authorList>
    </citation>
    <scope>NUCLEOTIDE SEQUENCE [LARGE SCALE GENOMIC DNA]</scope>
    <source>
        <strain evidence="3 4">CCMP2467</strain>
    </source>
</reference>
<accession>A0A1Q9BZM8</accession>